<dbReference type="Pfam" id="PF00135">
    <property type="entry name" value="COesterase"/>
    <property type="match status" value="1"/>
</dbReference>
<feature type="region of interest" description="Disordered" evidence="6">
    <location>
        <begin position="1"/>
        <end position="22"/>
    </location>
</feature>
<dbReference type="Gene3D" id="3.40.50.1820">
    <property type="entry name" value="alpha/beta hydrolase"/>
    <property type="match status" value="1"/>
</dbReference>
<evidence type="ECO:0000313" key="9">
    <source>
        <dbReference type="Proteomes" id="UP000198287"/>
    </source>
</evidence>
<dbReference type="EMBL" id="LNIX01000004">
    <property type="protein sequence ID" value="OXA55753.1"/>
    <property type="molecule type" value="Genomic_DNA"/>
</dbReference>
<proteinExistence type="inferred from homology"/>
<comment type="similarity">
    <text evidence="1 5">Belongs to the type-B carboxylesterase/lipase family.</text>
</comment>
<dbReference type="OMA" id="QMPWISD"/>
<gene>
    <name evidence="8" type="ORF">Fcan01_09752</name>
</gene>
<keyword evidence="2" id="KW-0719">Serine esterase</keyword>
<evidence type="ECO:0000256" key="1">
    <source>
        <dbReference type="ARBA" id="ARBA00005964"/>
    </source>
</evidence>
<evidence type="ECO:0000256" key="6">
    <source>
        <dbReference type="SAM" id="MobiDB-lite"/>
    </source>
</evidence>
<evidence type="ECO:0000256" key="2">
    <source>
        <dbReference type="ARBA" id="ARBA00022487"/>
    </source>
</evidence>
<dbReference type="PROSITE" id="PS00941">
    <property type="entry name" value="CARBOXYLESTERASE_B_2"/>
    <property type="match status" value="1"/>
</dbReference>
<keyword evidence="9" id="KW-1185">Reference proteome</keyword>
<accession>A0A226EDQ5</accession>
<evidence type="ECO:0000256" key="4">
    <source>
        <dbReference type="ARBA" id="ARBA00023180"/>
    </source>
</evidence>
<keyword evidence="4" id="KW-0325">Glycoprotein</keyword>
<comment type="caution">
    <text evidence="8">The sequence shown here is derived from an EMBL/GenBank/DDBJ whole genome shotgun (WGS) entry which is preliminary data.</text>
</comment>
<reference evidence="8 9" key="1">
    <citation type="submission" date="2015-12" db="EMBL/GenBank/DDBJ databases">
        <title>The genome of Folsomia candida.</title>
        <authorList>
            <person name="Faddeeva A."/>
            <person name="Derks M.F."/>
            <person name="Anvar Y."/>
            <person name="Smit S."/>
            <person name="Van Straalen N."/>
            <person name="Roelofs D."/>
        </authorList>
    </citation>
    <scope>NUCLEOTIDE SEQUENCE [LARGE SCALE GENOMIC DNA]</scope>
    <source>
        <strain evidence="8 9">VU population</strain>
        <tissue evidence="8">Whole body</tissue>
    </source>
</reference>
<dbReference type="OrthoDB" id="19653at2759"/>
<sequence>MRYNIMSSSSMTRSQRNNARGKEKMRIMGEKKVFVAIFGLAIAYYYTITTSQSFGGPTVVTKYGGLKGIKSVSRGGRDYFEFLAIPYAKPPTGELRFESPQRPEKWKGVRDAGSYGAQCIQLELLLGIIMGDEDCLFLNVFTPKIKEDDDQKLFPVMIYIHGGLYLNGGSDLWRPHYFMDNDVVLVTINYRLAAMGFLSTGDGVVRGNMALKDQSMALRFVKENIESFGGDPDKITVFGESAGGVSSHFHMLSPMSKGLFHRAISESGTGTHFWVINNQPGPQAQRLGAQVGCPTNDTRAMVDCLKKLDASDIVGVHMEVLDPLRDHVTIFKPTIEVIDDDQAFLTKHPKEIIKSGNFSRLPWIAGVNSEEGLITSAAIMANQTLKNLAQNDWSDFVSKLLLFQKNDEIAQKIRDFYFKDTKDVTTFDNIHKYTNMIGDRGFFTDMHHCIRLHAKWNPTYVYFYSYPGEWTVANLFMEVRGTLPRLMEVGWAVISSWVTRSLLGRSLPNYGASHGDELALLFQMPWISDIPPESRDYKMSLDLVKLWVDFANQEESLTFRNVPWNPIKVSSGGKMKINYLNIDKTPKITEEPFTERVKFWDKLNLTYT</sequence>
<keyword evidence="3 5" id="KW-0378">Hydrolase</keyword>
<protein>
    <recommendedName>
        <fullName evidence="5">Carboxylic ester hydrolase</fullName>
        <ecNumber evidence="5">3.1.1.-</ecNumber>
    </recommendedName>
</protein>
<dbReference type="GO" id="GO:0052689">
    <property type="term" value="F:carboxylic ester hydrolase activity"/>
    <property type="evidence" value="ECO:0007669"/>
    <property type="project" value="UniProtKB-KW"/>
</dbReference>
<dbReference type="PROSITE" id="PS00122">
    <property type="entry name" value="CARBOXYLESTERASE_B_1"/>
    <property type="match status" value="1"/>
</dbReference>
<name>A0A226EDQ5_FOLCA</name>
<dbReference type="InterPro" id="IPR002018">
    <property type="entry name" value="CarbesteraseB"/>
</dbReference>
<evidence type="ECO:0000256" key="3">
    <source>
        <dbReference type="ARBA" id="ARBA00022801"/>
    </source>
</evidence>
<evidence type="ECO:0000313" key="8">
    <source>
        <dbReference type="EMBL" id="OXA55753.1"/>
    </source>
</evidence>
<dbReference type="EC" id="3.1.1.-" evidence="5"/>
<dbReference type="InterPro" id="IPR029058">
    <property type="entry name" value="AB_hydrolase_fold"/>
</dbReference>
<dbReference type="PANTHER" id="PTHR43142:SF1">
    <property type="entry name" value="CARBOXYLIC ESTER HYDROLASE"/>
    <property type="match status" value="1"/>
</dbReference>
<evidence type="ECO:0000256" key="5">
    <source>
        <dbReference type="RuleBase" id="RU361235"/>
    </source>
</evidence>
<dbReference type="PANTHER" id="PTHR43142">
    <property type="entry name" value="CARBOXYLIC ESTER HYDROLASE"/>
    <property type="match status" value="1"/>
</dbReference>
<dbReference type="SUPFAM" id="SSF53474">
    <property type="entry name" value="alpha/beta-Hydrolases"/>
    <property type="match status" value="1"/>
</dbReference>
<dbReference type="InterPro" id="IPR019819">
    <property type="entry name" value="Carboxylesterase_B_CS"/>
</dbReference>
<evidence type="ECO:0000259" key="7">
    <source>
        <dbReference type="Pfam" id="PF00135"/>
    </source>
</evidence>
<feature type="compositionally biased region" description="Polar residues" evidence="6">
    <location>
        <begin position="1"/>
        <end position="18"/>
    </location>
</feature>
<feature type="domain" description="Carboxylesterase type B" evidence="7">
    <location>
        <begin position="57"/>
        <end position="600"/>
    </location>
</feature>
<dbReference type="AlphaFoldDB" id="A0A226EDQ5"/>
<organism evidence="8 9">
    <name type="scientific">Folsomia candida</name>
    <name type="common">Springtail</name>
    <dbReference type="NCBI Taxonomy" id="158441"/>
    <lineage>
        <taxon>Eukaryota</taxon>
        <taxon>Metazoa</taxon>
        <taxon>Ecdysozoa</taxon>
        <taxon>Arthropoda</taxon>
        <taxon>Hexapoda</taxon>
        <taxon>Collembola</taxon>
        <taxon>Entomobryomorpha</taxon>
        <taxon>Isotomoidea</taxon>
        <taxon>Isotomidae</taxon>
        <taxon>Proisotominae</taxon>
        <taxon>Folsomia</taxon>
    </lineage>
</organism>
<dbReference type="InterPro" id="IPR019826">
    <property type="entry name" value="Carboxylesterase_B_AS"/>
</dbReference>
<dbReference type="Proteomes" id="UP000198287">
    <property type="component" value="Unassembled WGS sequence"/>
</dbReference>